<dbReference type="SUPFAM" id="SSF52200">
    <property type="entry name" value="Toll/Interleukin receptor TIR domain"/>
    <property type="match status" value="1"/>
</dbReference>
<dbReference type="Proteomes" id="UP000825933">
    <property type="component" value="Unassembled WGS sequence"/>
</dbReference>
<dbReference type="SMART" id="SM00255">
    <property type="entry name" value="TIR"/>
    <property type="match status" value="1"/>
</dbReference>
<evidence type="ECO:0000313" key="2">
    <source>
        <dbReference type="EMBL" id="MBZ2164493.1"/>
    </source>
</evidence>
<dbReference type="Pfam" id="PF13676">
    <property type="entry name" value="TIR_2"/>
    <property type="match status" value="1"/>
</dbReference>
<feature type="domain" description="TIR" evidence="1">
    <location>
        <begin position="46"/>
        <end position="189"/>
    </location>
</feature>
<keyword evidence="2" id="KW-0675">Receptor</keyword>
<gene>
    <name evidence="2" type="ORF">K8N75_00280</name>
</gene>
<dbReference type="RefSeq" id="WP_223790173.1">
    <property type="nucleotide sequence ID" value="NZ_JAIOUQ010000001.1"/>
</dbReference>
<dbReference type="AlphaFoldDB" id="A0A8T5UUF9"/>
<evidence type="ECO:0000313" key="3">
    <source>
        <dbReference type="Proteomes" id="UP000825933"/>
    </source>
</evidence>
<name>A0A8T5UUF9_9EURY</name>
<protein>
    <submittedName>
        <fullName evidence="2">Toll/interleukin-1 receptor domain-containing protein</fullName>
    </submittedName>
</protein>
<dbReference type="InterPro" id="IPR035897">
    <property type="entry name" value="Toll_tir_struct_dom_sf"/>
</dbReference>
<reference evidence="3" key="1">
    <citation type="journal article" date="2022" name="Microbiol. Resour. Announc.">
        <title>Draft Genome Sequence of a Methanogenic Archaeon from West Spitsbergen Permafrost.</title>
        <authorList>
            <person name="Trubitsyn V."/>
            <person name="Rivkina E."/>
            <person name="Shcherbakova V."/>
        </authorList>
    </citation>
    <scope>NUCLEOTIDE SEQUENCE [LARGE SCALE GENOMIC DNA]</scope>
    <source>
        <strain evidence="3">VT</strain>
    </source>
</reference>
<dbReference type="Gene3D" id="3.40.50.10140">
    <property type="entry name" value="Toll/interleukin-1 receptor homology (TIR) domain"/>
    <property type="match status" value="1"/>
</dbReference>
<dbReference type="EMBL" id="JAIOUQ010000001">
    <property type="protein sequence ID" value="MBZ2164493.1"/>
    <property type="molecule type" value="Genomic_DNA"/>
</dbReference>
<keyword evidence="3" id="KW-1185">Reference proteome</keyword>
<dbReference type="InterPro" id="IPR000157">
    <property type="entry name" value="TIR_dom"/>
</dbReference>
<organism evidence="2 3">
    <name type="scientific">Methanobacterium spitsbergense</name>
    <dbReference type="NCBI Taxonomy" id="2874285"/>
    <lineage>
        <taxon>Archaea</taxon>
        <taxon>Methanobacteriati</taxon>
        <taxon>Methanobacteriota</taxon>
        <taxon>Methanomada group</taxon>
        <taxon>Methanobacteria</taxon>
        <taxon>Methanobacteriales</taxon>
        <taxon>Methanobacteriaceae</taxon>
        <taxon>Methanobacterium</taxon>
    </lineage>
</organism>
<dbReference type="PROSITE" id="PS50104">
    <property type="entry name" value="TIR"/>
    <property type="match status" value="1"/>
</dbReference>
<comment type="caution">
    <text evidence="2">The sequence shown here is derived from an EMBL/GenBank/DDBJ whole genome shotgun (WGS) entry which is preliminary data.</text>
</comment>
<dbReference type="GO" id="GO:0007165">
    <property type="term" value="P:signal transduction"/>
    <property type="evidence" value="ECO:0007669"/>
    <property type="project" value="InterPro"/>
</dbReference>
<accession>A0A8T5UUF9</accession>
<sequence length="327" mass="37964">MSSEELKKYFEDAYDNLDDQIKRILTEDIESKNGNVITRMEESKELNWDVFICHASEDKADIVEPLAKCLRSYGVKVWYDDFTLKVGDSISRSIDMGLSKSKQGIIVISKDFIRKSEGWPGHELGGMRAKKMKEKTKIIPIWHGVDEDDIIEYSPSLLDIKAINSKRIKLKEICLSVIEVVRPDIYENIHRIDSFKKMIKETKPELIPINDLKSGPIRHKELPKTLTTRINMIFKTLSEVQLGTIDEFTDAFKRDIDPNTEIEIWERIAIQYHAVTNKRELSINKKKEIFAMLLQTSLGFDLNKFKFKYLTKEDISNISEDISELKL</sequence>
<evidence type="ECO:0000259" key="1">
    <source>
        <dbReference type="PROSITE" id="PS50104"/>
    </source>
</evidence>
<proteinExistence type="predicted"/>